<keyword evidence="2" id="KW-1003">Cell membrane</keyword>
<keyword evidence="9" id="KW-1185">Reference proteome</keyword>
<comment type="subcellular location">
    <subcellularLocation>
        <location evidence="1">Cell membrane</location>
        <topology evidence="1">Multi-pass membrane protein</topology>
    </subcellularLocation>
</comment>
<dbReference type="RefSeq" id="WP_344944377.1">
    <property type="nucleotide sequence ID" value="NZ_BAABDC010000002.1"/>
</dbReference>
<dbReference type="InterPro" id="IPR019108">
    <property type="entry name" value="Caa3_assmbl_CtaG-rel"/>
</dbReference>
<protein>
    <submittedName>
        <fullName evidence="8">Cytochrome c oxidase assembly protein</fullName>
    </submittedName>
</protein>
<keyword evidence="5 7" id="KW-0472">Membrane</keyword>
<evidence type="ECO:0000256" key="2">
    <source>
        <dbReference type="ARBA" id="ARBA00022475"/>
    </source>
</evidence>
<dbReference type="Pfam" id="PF09678">
    <property type="entry name" value="Caa3_CtaG"/>
    <property type="match status" value="1"/>
</dbReference>
<name>A0ABP7D9G3_9MICO</name>
<gene>
    <name evidence="8" type="ORF">GCM10022399_17110</name>
</gene>
<feature type="compositionally biased region" description="Basic and acidic residues" evidence="6">
    <location>
        <begin position="292"/>
        <end position="329"/>
    </location>
</feature>
<comment type="caution">
    <text evidence="8">The sequence shown here is derived from an EMBL/GenBank/DDBJ whole genome shotgun (WGS) entry which is preliminary data.</text>
</comment>
<evidence type="ECO:0000256" key="4">
    <source>
        <dbReference type="ARBA" id="ARBA00022989"/>
    </source>
</evidence>
<evidence type="ECO:0000313" key="8">
    <source>
        <dbReference type="EMBL" id="GAA3701218.1"/>
    </source>
</evidence>
<proteinExistence type="predicted"/>
<dbReference type="Proteomes" id="UP001501468">
    <property type="component" value="Unassembled WGS sequence"/>
</dbReference>
<dbReference type="EMBL" id="BAABDC010000002">
    <property type="protein sequence ID" value="GAA3701218.1"/>
    <property type="molecule type" value="Genomic_DNA"/>
</dbReference>
<evidence type="ECO:0000256" key="3">
    <source>
        <dbReference type="ARBA" id="ARBA00022692"/>
    </source>
</evidence>
<evidence type="ECO:0000256" key="6">
    <source>
        <dbReference type="SAM" id="MobiDB-lite"/>
    </source>
</evidence>
<keyword evidence="3 7" id="KW-0812">Transmembrane</keyword>
<feature type="transmembrane region" description="Helical" evidence="7">
    <location>
        <begin position="248"/>
        <end position="271"/>
    </location>
</feature>
<feature type="transmembrane region" description="Helical" evidence="7">
    <location>
        <begin position="207"/>
        <end position="228"/>
    </location>
</feature>
<feature type="region of interest" description="Disordered" evidence="6">
    <location>
        <begin position="281"/>
        <end position="329"/>
    </location>
</feature>
<evidence type="ECO:0000256" key="7">
    <source>
        <dbReference type="SAM" id="Phobius"/>
    </source>
</evidence>
<feature type="transmembrane region" description="Helical" evidence="7">
    <location>
        <begin position="52"/>
        <end position="72"/>
    </location>
</feature>
<feature type="transmembrane region" description="Helical" evidence="7">
    <location>
        <begin position="20"/>
        <end position="40"/>
    </location>
</feature>
<sequence>MSSEPLSATSLLLTDWTASPTGLALLVLAGVPYAVGVLRGRRAGVAWPWWRPAVYVLAGMGSLAYAVCGPLAVHRTDVFWVACLQIGVLASVTPVGLALGDPVGLVRARVLAGPGGRRPLVLRLVEGRVARVLTFPAVSSLLAVGTLLLVMLTPWFEHTTRSPGAAALLYVVLLLTGLLFVLPLLTEDLLPPWATPPVRTFLAFVDGLLDAVPGIVVMTSSTLLAPGFPGFATGVSGLTPAMDQKYGGGALLAVAESIGIPVIAAVFVEWVRSDEREAREIDEQLDGARAPGDTDRAAVRHDAPEPDARSDRPWWEDDPRLAARFRPRE</sequence>
<feature type="transmembrane region" description="Helical" evidence="7">
    <location>
        <begin position="132"/>
        <end position="155"/>
    </location>
</feature>
<evidence type="ECO:0000256" key="1">
    <source>
        <dbReference type="ARBA" id="ARBA00004651"/>
    </source>
</evidence>
<keyword evidence="4 7" id="KW-1133">Transmembrane helix</keyword>
<feature type="transmembrane region" description="Helical" evidence="7">
    <location>
        <begin position="167"/>
        <end position="186"/>
    </location>
</feature>
<evidence type="ECO:0000313" key="9">
    <source>
        <dbReference type="Proteomes" id="UP001501468"/>
    </source>
</evidence>
<accession>A0ABP7D9G3</accession>
<feature type="transmembrane region" description="Helical" evidence="7">
    <location>
        <begin position="78"/>
        <end position="99"/>
    </location>
</feature>
<reference evidence="9" key="1">
    <citation type="journal article" date="2019" name="Int. J. Syst. Evol. Microbiol.">
        <title>The Global Catalogue of Microorganisms (GCM) 10K type strain sequencing project: providing services to taxonomists for standard genome sequencing and annotation.</title>
        <authorList>
            <consortium name="The Broad Institute Genomics Platform"/>
            <consortium name="The Broad Institute Genome Sequencing Center for Infectious Disease"/>
            <person name="Wu L."/>
            <person name="Ma J."/>
        </authorList>
    </citation>
    <scope>NUCLEOTIDE SEQUENCE [LARGE SCALE GENOMIC DNA]</scope>
    <source>
        <strain evidence="9">JCM 17125</strain>
    </source>
</reference>
<organism evidence="8 9">
    <name type="scientific">Terrabacter ginsenosidimutans</name>
    <dbReference type="NCBI Taxonomy" id="490575"/>
    <lineage>
        <taxon>Bacteria</taxon>
        <taxon>Bacillati</taxon>
        <taxon>Actinomycetota</taxon>
        <taxon>Actinomycetes</taxon>
        <taxon>Micrococcales</taxon>
        <taxon>Intrasporangiaceae</taxon>
        <taxon>Terrabacter</taxon>
    </lineage>
</organism>
<evidence type="ECO:0000256" key="5">
    <source>
        <dbReference type="ARBA" id="ARBA00023136"/>
    </source>
</evidence>